<proteinExistence type="predicted"/>
<dbReference type="EMBL" id="BARV01043864">
    <property type="protein sequence ID" value="GAI66817.1"/>
    <property type="molecule type" value="Genomic_DNA"/>
</dbReference>
<dbReference type="AlphaFoldDB" id="X1QE93"/>
<name>X1QE93_9ZZZZ</name>
<accession>X1QE93</accession>
<sequence>YGAAVKELIAQLEAEIARKEKRTSVGAGCKNWLET</sequence>
<feature type="non-terminal residue" evidence="1">
    <location>
        <position position="1"/>
    </location>
</feature>
<protein>
    <submittedName>
        <fullName evidence="1">Uncharacterized protein</fullName>
    </submittedName>
</protein>
<reference evidence="1" key="1">
    <citation type="journal article" date="2014" name="Front. Microbiol.">
        <title>High frequency of phylogenetically diverse reductive dehalogenase-homologous genes in deep subseafloor sedimentary metagenomes.</title>
        <authorList>
            <person name="Kawai M."/>
            <person name="Futagami T."/>
            <person name="Toyoda A."/>
            <person name="Takaki Y."/>
            <person name="Nishi S."/>
            <person name="Hori S."/>
            <person name="Arai W."/>
            <person name="Tsubouchi T."/>
            <person name="Morono Y."/>
            <person name="Uchiyama I."/>
            <person name="Ito T."/>
            <person name="Fujiyama A."/>
            <person name="Inagaki F."/>
            <person name="Takami H."/>
        </authorList>
    </citation>
    <scope>NUCLEOTIDE SEQUENCE</scope>
    <source>
        <strain evidence="1">Expedition CK06-06</strain>
    </source>
</reference>
<evidence type="ECO:0000313" key="1">
    <source>
        <dbReference type="EMBL" id="GAI66817.1"/>
    </source>
</evidence>
<gene>
    <name evidence="1" type="ORF">S06H3_65251</name>
</gene>
<comment type="caution">
    <text evidence="1">The sequence shown here is derived from an EMBL/GenBank/DDBJ whole genome shotgun (WGS) entry which is preliminary data.</text>
</comment>
<organism evidence="1">
    <name type="scientific">marine sediment metagenome</name>
    <dbReference type="NCBI Taxonomy" id="412755"/>
    <lineage>
        <taxon>unclassified sequences</taxon>
        <taxon>metagenomes</taxon>
        <taxon>ecological metagenomes</taxon>
    </lineage>
</organism>